<organism evidence="1 2">
    <name type="scientific">Paranoxybacillus vitaminiphilus</name>
    <dbReference type="NCBI Taxonomy" id="581036"/>
    <lineage>
        <taxon>Bacteria</taxon>
        <taxon>Bacillati</taxon>
        <taxon>Bacillota</taxon>
        <taxon>Bacilli</taxon>
        <taxon>Bacillales</taxon>
        <taxon>Anoxybacillaceae</taxon>
        <taxon>Paranoxybacillus</taxon>
    </lineage>
</organism>
<comment type="caution">
    <text evidence="1">The sequence shown here is derived from an EMBL/GenBank/DDBJ whole genome shotgun (WGS) entry which is preliminary data.</text>
</comment>
<dbReference type="Proteomes" id="UP000248555">
    <property type="component" value="Unassembled WGS sequence"/>
</dbReference>
<accession>A0A327YFM8</accession>
<gene>
    <name evidence="1" type="ORF">B0I26_10550</name>
</gene>
<protein>
    <submittedName>
        <fullName evidence="1">Uncharacterized protein</fullName>
    </submittedName>
</protein>
<dbReference type="EMBL" id="QLMH01000005">
    <property type="protein sequence ID" value="RAK19868.1"/>
    <property type="molecule type" value="Genomic_DNA"/>
</dbReference>
<dbReference type="AlphaFoldDB" id="A0A327YFM8"/>
<reference evidence="1 2" key="1">
    <citation type="submission" date="2018-06" db="EMBL/GenBank/DDBJ databases">
        <title>Genomic Encyclopedia of Type Strains, Phase III (KMG-III): the genomes of soil and plant-associated and newly described type strains.</title>
        <authorList>
            <person name="Whitman W."/>
        </authorList>
    </citation>
    <scope>NUCLEOTIDE SEQUENCE [LARGE SCALE GENOMIC DNA]</scope>
    <source>
        <strain evidence="1 2">CGMCC 1.8979</strain>
    </source>
</reference>
<evidence type="ECO:0000313" key="2">
    <source>
        <dbReference type="Proteomes" id="UP000248555"/>
    </source>
</evidence>
<evidence type="ECO:0000313" key="1">
    <source>
        <dbReference type="EMBL" id="RAK19868.1"/>
    </source>
</evidence>
<keyword evidence="2" id="KW-1185">Reference proteome</keyword>
<sequence>MVKSVFQLKTKPHGIQRYEEFIKENKIGIGWPGISNLSNVSKEELRNRLRAVYGYSGARLRNALGAIWAFIDTMKEGDIVMIRKGSLVSIGLIGPYQYEEQLDNDTDGFCHQRSVDWIVVDEDASLFNEKVRETLNHRGIVTKCKYDLSELELGSELM</sequence>
<name>A0A327YFM8_9BACL</name>
<proteinExistence type="predicted"/>